<dbReference type="PANTHER" id="PTHR43130">
    <property type="entry name" value="ARAC-FAMILY TRANSCRIPTIONAL REGULATOR"/>
    <property type="match status" value="1"/>
</dbReference>
<dbReference type="Proteomes" id="UP000568664">
    <property type="component" value="Unassembled WGS sequence"/>
</dbReference>
<keyword evidence="1" id="KW-0805">Transcription regulation</keyword>
<dbReference type="InterPro" id="IPR009057">
    <property type="entry name" value="Homeodomain-like_sf"/>
</dbReference>
<evidence type="ECO:0000256" key="2">
    <source>
        <dbReference type="ARBA" id="ARBA00023125"/>
    </source>
</evidence>
<name>A0A7Y0Q9P7_9GAMM</name>
<dbReference type="Pfam" id="PF12833">
    <property type="entry name" value="HTH_18"/>
    <property type="match status" value="1"/>
</dbReference>
<dbReference type="GO" id="GO:0043565">
    <property type="term" value="F:sequence-specific DNA binding"/>
    <property type="evidence" value="ECO:0007669"/>
    <property type="project" value="InterPro"/>
</dbReference>
<evidence type="ECO:0000256" key="1">
    <source>
        <dbReference type="ARBA" id="ARBA00023015"/>
    </source>
</evidence>
<evidence type="ECO:0000259" key="4">
    <source>
        <dbReference type="PROSITE" id="PS01124"/>
    </source>
</evidence>
<dbReference type="RefSeq" id="WP_211185410.1">
    <property type="nucleotide sequence ID" value="NZ_JABBXH010000008.1"/>
</dbReference>
<evidence type="ECO:0000256" key="3">
    <source>
        <dbReference type="ARBA" id="ARBA00023163"/>
    </source>
</evidence>
<proteinExistence type="predicted"/>
<dbReference type="Gene3D" id="1.10.10.60">
    <property type="entry name" value="Homeodomain-like"/>
    <property type="match status" value="2"/>
</dbReference>
<dbReference type="InterPro" id="IPR029062">
    <property type="entry name" value="Class_I_gatase-like"/>
</dbReference>
<keyword evidence="6" id="KW-1185">Reference proteome</keyword>
<feature type="domain" description="HTH araC/xylS-type" evidence="4">
    <location>
        <begin position="228"/>
        <end position="326"/>
    </location>
</feature>
<dbReference type="SUPFAM" id="SSF52317">
    <property type="entry name" value="Class I glutamine amidotransferase-like"/>
    <property type="match status" value="1"/>
</dbReference>
<sequence length="333" mass="37421">MKGSLVISVTVLGFDYVLASALTGINDLLNLAGVSWNKYHHRPIERKFKVQIASWDNKPIKTMNDIVIMPHCAIQDIEHSDIYLVPSIAGDINKTLADNLALIRYLSGLRGSKSIIGSNSTGSFFLAEAGLLDDKPATTHWAAESLFRKKYPHIELKLEQLITHDDNILCDGGGMAWFDLGLYLVELFCDHETAMGTAKSFVLDTGRTGQLTYSPLIVKKYHNDKTVRAVQDWMEANYERDIVISQVSLQFGVSNRTLIRRFKDAAGTTPLEYLQEVRLDAASKYLVQSNKTIDEITHTVGYSDISSFTKLFKRKTKLSPSSYRARYKPNYGE</sequence>
<dbReference type="AlphaFoldDB" id="A0A7Y0Q9P7"/>
<dbReference type="EMBL" id="JABBXH010000008">
    <property type="protein sequence ID" value="NMP33425.1"/>
    <property type="molecule type" value="Genomic_DNA"/>
</dbReference>
<dbReference type="InterPro" id="IPR018062">
    <property type="entry name" value="HTH_AraC-typ_CS"/>
</dbReference>
<dbReference type="PROSITE" id="PS01124">
    <property type="entry name" value="HTH_ARAC_FAMILY_2"/>
    <property type="match status" value="1"/>
</dbReference>
<dbReference type="InterPro" id="IPR018060">
    <property type="entry name" value="HTH_AraC"/>
</dbReference>
<dbReference type="Pfam" id="PF01965">
    <property type="entry name" value="DJ-1_PfpI"/>
    <property type="match status" value="1"/>
</dbReference>
<keyword evidence="3" id="KW-0804">Transcription</keyword>
<dbReference type="CDD" id="cd03138">
    <property type="entry name" value="GATase1_AraC_2"/>
    <property type="match status" value="1"/>
</dbReference>
<dbReference type="InterPro" id="IPR020449">
    <property type="entry name" value="Tscrpt_reg_AraC-type_HTH"/>
</dbReference>
<evidence type="ECO:0000313" key="6">
    <source>
        <dbReference type="Proteomes" id="UP000568664"/>
    </source>
</evidence>
<dbReference type="SUPFAM" id="SSF46689">
    <property type="entry name" value="Homeodomain-like"/>
    <property type="match status" value="2"/>
</dbReference>
<dbReference type="InterPro" id="IPR002818">
    <property type="entry name" value="DJ-1/PfpI"/>
</dbReference>
<gene>
    <name evidence="5" type="ORF">HII17_17900</name>
</gene>
<dbReference type="SMART" id="SM00342">
    <property type="entry name" value="HTH_ARAC"/>
    <property type="match status" value="1"/>
</dbReference>
<dbReference type="PRINTS" id="PR00032">
    <property type="entry name" value="HTHARAC"/>
</dbReference>
<accession>A0A7Y0Q9P7</accession>
<comment type="caution">
    <text evidence="5">The sequence shown here is derived from an EMBL/GenBank/DDBJ whole genome shotgun (WGS) entry which is preliminary data.</text>
</comment>
<evidence type="ECO:0000313" key="5">
    <source>
        <dbReference type="EMBL" id="NMP33425.1"/>
    </source>
</evidence>
<reference evidence="5 6" key="1">
    <citation type="submission" date="2020-04" db="EMBL/GenBank/DDBJ databases">
        <title>Thalassotalea sp. M1531, isolated from the surface of marine red alga.</title>
        <authorList>
            <person name="Pang L."/>
            <person name="Lu D.-C."/>
        </authorList>
    </citation>
    <scope>NUCLEOTIDE SEQUENCE [LARGE SCALE GENOMIC DNA]</scope>
    <source>
        <strain evidence="5 6">M1531</strain>
    </source>
</reference>
<keyword evidence="2" id="KW-0238">DNA-binding</keyword>
<protein>
    <submittedName>
        <fullName evidence="5">Helix-turn-helix domain-containing protein</fullName>
    </submittedName>
</protein>
<dbReference type="PANTHER" id="PTHR43130:SF11">
    <property type="entry name" value="TRANSCRIPTIONAL REGULATORY PROTEIN"/>
    <property type="match status" value="1"/>
</dbReference>
<dbReference type="GO" id="GO:0003700">
    <property type="term" value="F:DNA-binding transcription factor activity"/>
    <property type="evidence" value="ECO:0007669"/>
    <property type="project" value="InterPro"/>
</dbReference>
<dbReference type="InterPro" id="IPR052158">
    <property type="entry name" value="INH-QAR"/>
</dbReference>
<dbReference type="Gene3D" id="3.40.50.880">
    <property type="match status" value="1"/>
</dbReference>
<organism evidence="5 6">
    <name type="scientific">Thalassotalea algicola</name>
    <dbReference type="NCBI Taxonomy" id="2716224"/>
    <lineage>
        <taxon>Bacteria</taxon>
        <taxon>Pseudomonadati</taxon>
        <taxon>Pseudomonadota</taxon>
        <taxon>Gammaproteobacteria</taxon>
        <taxon>Alteromonadales</taxon>
        <taxon>Colwelliaceae</taxon>
        <taxon>Thalassotalea</taxon>
    </lineage>
</organism>
<dbReference type="PROSITE" id="PS00041">
    <property type="entry name" value="HTH_ARAC_FAMILY_1"/>
    <property type="match status" value="1"/>
</dbReference>